<comment type="similarity">
    <text evidence="5">Belongs to the snRNP core protein family.</text>
</comment>
<comment type="subcellular location">
    <subcellularLocation>
        <location evidence="3">Cytoplasm</location>
        <location evidence="3">Cytosol</location>
    </subcellularLocation>
    <subcellularLocation>
        <location evidence="2">Golgi apparatus membrane</location>
        <topology evidence="2">Peripheral membrane protein</topology>
    </subcellularLocation>
    <subcellularLocation>
        <location evidence="1">Nucleus</location>
    </subcellularLocation>
</comment>
<evidence type="ECO:0000256" key="12">
    <source>
        <dbReference type="ARBA" id="ARBA00023187"/>
    </source>
</evidence>
<sequence length="457" mass="51302">MSSGLGVPVKLLHESLGHIITVELKTGQLYRGKLAEAEDNLNISLKDITVTGRDGRVSQLDQVYIRGSMVRFFIVPDMLQNAPMFKRVGPNAMRGRGIGTARGRATIMRANDMALQSPSVAGSSSRDPFELERLAEELAARESSHSFSFSNGDPSDLDLLPTHDLPIYAPLSHTNPFFTAETFNVEEFLLSRSHTSLQDLRSELRDYHAALKEELVKLINDDYEAFISLSTDLKGEGVRLERLKHPLGDLKAQILESRREFRVIQEAIQTKLKKRSALRDEKAFLHLLLKISESVTRLESLLLISSPDSTSSPELGSISLSKSGSGHDVNGHDERVRGNRAKHLARVATEYTQLLYHVKKAQDEQQSAFVDEVQWRVDRIKSTLSSDLDHLFAATVSFLTGVKESKLNDVEKAKRMADLSECLRIYDILGLWRDAEDVLRREVMREFVKKVLSTPVP</sequence>
<keyword evidence="7" id="KW-0813">Transport</keyword>
<dbReference type="GO" id="GO:0005681">
    <property type="term" value="C:spliceosomal complex"/>
    <property type="evidence" value="ECO:0007669"/>
    <property type="project" value="InterPro"/>
</dbReference>
<evidence type="ECO:0000256" key="10">
    <source>
        <dbReference type="ARBA" id="ARBA00023034"/>
    </source>
</evidence>
<evidence type="ECO:0000256" key="16">
    <source>
        <dbReference type="SAM" id="MobiDB-lite"/>
    </source>
</evidence>
<dbReference type="GO" id="GO:0000139">
    <property type="term" value="C:Golgi membrane"/>
    <property type="evidence" value="ECO:0007669"/>
    <property type="project" value="UniProtKB-SubCell"/>
</dbReference>
<dbReference type="OrthoDB" id="6425924at2759"/>
<dbReference type="EMBL" id="SGPL01001238">
    <property type="protein sequence ID" value="THH03991.1"/>
    <property type="molecule type" value="Genomic_DNA"/>
</dbReference>
<evidence type="ECO:0000313" key="18">
    <source>
        <dbReference type="EMBL" id="THH03991.1"/>
    </source>
</evidence>
<evidence type="ECO:0000259" key="17">
    <source>
        <dbReference type="PROSITE" id="PS52002"/>
    </source>
</evidence>
<evidence type="ECO:0000256" key="5">
    <source>
        <dbReference type="ARBA" id="ARBA00008146"/>
    </source>
</evidence>
<dbReference type="InterPro" id="IPR047575">
    <property type="entry name" value="Sm"/>
</dbReference>
<evidence type="ECO:0000313" key="19">
    <source>
        <dbReference type="Proteomes" id="UP000310158"/>
    </source>
</evidence>
<dbReference type="InterPro" id="IPR010920">
    <property type="entry name" value="LSM_dom_sf"/>
</dbReference>
<dbReference type="GO" id="GO:0003723">
    <property type="term" value="F:RNA binding"/>
    <property type="evidence" value="ECO:0007669"/>
    <property type="project" value="InterPro"/>
</dbReference>
<protein>
    <recommendedName>
        <fullName evidence="6">Conserved oligomeric Golgi complex subunit 2</fullName>
    </recommendedName>
    <alternativeName>
        <fullName evidence="15">Component of oligomeric Golgi complex 2</fullName>
    </alternativeName>
</protein>
<evidence type="ECO:0000256" key="7">
    <source>
        <dbReference type="ARBA" id="ARBA00022448"/>
    </source>
</evidence>
<evidence type="ECO:0000256" key="2">
    <source>
        <dbReference type="ARBA" id="ARBA00004395"/>
    </source>
</evidence>
<feature type="region of interest" description="Disordered" evidence="16">
    <location>
        <begin position="307"/>
        <end position="334"/>
    </location>
</feature>
<dbReference type="Gene3D" id="2.30.30.100">
    <property type="match status" value="1"/>
</dbReference>
<keyword evidence="11" id="KW-0472">Membrane</keyword>
<dbReference type="PROSITE" id="PS52002">
    <property type="entry name" value="SM"/>
    <property type="match status" value="1"/>
</dbReference>
<organism evidence="18 19">
    <name type="scientific">Bondarzewia mesenterica</name>
    <dbReference type="NCBI Taxonomy" id="1095465"/>
    <lineage>
        <taxon>Eukaryota</taxon>
        <taxon>Fungi</taxon>
        <taxon>Dikarya</taxon>
        <taxon>Basidiomycota</taxon>
        <taxon>Agaricomycotina</taxon>
        <taxon>Agaricomycetes</taxon>
        <taxon>Russulales</taxon>
        <taxon>Bondarzewiaceae</taxon>
        <taxon>Bondarzewia</taxon>
    </lineage>
</organism>
<accession>A0A4S4KZU1</accession>
<evidence type="ECO:0000256" key="13">
    <source>
        <dbReference type="ARBA" id="ARBA00023242"/>
    </source>
</evidence>
<dbReference type="AlphaFoldDB" id="A0A4S4KZU1"/>
<dbReference type="CDD" id="cd01721">
    <property type="entry name" value="Sm_D3"/>
    <property type="match status" value="1"/>
</dbReference>
<evidence type="ECO:0000256" key="14">
    <source>
        <dbReference type="ARBA" id="ARBA00023274"/>
    </source>
</evidence>
<reference evidence="18 19" key="1">
    <citation type="submission" date="2019-02" db="EMBL/GenBank/DDBJ databases">
        <title>Genome sequencing of the rare red list fungi Bondarzewia mesenterica.</title>
        <authorList>
            <person name="Buettner E."/>
            <person name="Kellner H."/>
        </authorList>
    </citation>
    <scope>NUCLEOTIDE SEQUENCE [LARGE SCALE GENOMIC DNA]</scope>
    <source>
        <strain evidence="18 19">DSM 108281</strain>
    </source>
</reference>
<dbReference type="PANTHER" id="PTHR12961:SF0">
    <property type="entry name" value="CONSERVED OLIGOMERIC GOLGI COMPLEX SUBUNIT 2"/>
    <property type="match status" value="1"/>
</dbReference>
<keyword evidence="14" id="KW-0687">Ribonucleoprotein</keyword>
<dbReference type="SMART" id="SM00651">
    <property type="entry name" value="Sm"/>
    <property type="match status" value="1"/>
</dbReference>
<dbReference type="GO" id="GO:0007030">
    <property type="term" value="P:Golgi organization"/>
    <property type="evidence" value="ECO:0007669"/>
    <property type="project" value="InterPro"/>
</dbReference>
<dbReference type="InterPro" id="IPR001163">
    <property type="entry name" value="Sm_dom_euk/arc"/>
</dbReference>
<dbReference type="GO" id="GO:0005685">
    <property type="term" value="C:U1 snRNP"/>
    <property type="evidence" value="ECO:0007669"/>
    <property type="project" value="UniProtKB-ARBA"/>
</dbReference>
<keyword evidence="12" id="KW-0508">mRNA splicing</keyword>
<name>A0A4S4KZU1_9AGAM</name>
<dbReference type="Pfam" id="PF06148">
    <property type="entry name" value="COG2_N"/>
    <property type="match status" value="1"/>
</dbReference>
<keyword evidence="13" id="KW-0539">Nucleus</keyword>
<dbReference type="GO" id="GO:0006891">
    <property type="term" value="P:intra-Golgi vesicle-mediated transport"/>
    <property type="evidence" value="ECO:0007669"/>
    <property type="project" value="TreeGrafter"/>
</dbReference>
<evidence type="ECO:0000256" key="3">
    <source>
        <dbReference type="ARBA" id="ARBA00004514"/>
    </source>
</evidence>
<keyword evidence="9" id="KW-0653">Protein transport</keyword>
<dbReference type="PANTHER" id="PTHR12961">
    <property type="entry name" value="CONSERVED OLIGOMERIC GOLGI COMPLEX COMPONENT 2"/>
    <property type="match status" value="1"/>
</dbReference>
<proteinExistence type="inferred from homology"/>
<evidence type="ECO:0000256" key="6">
    <source>
        <dbReference type="ARBA" id="ARBA00020977"/>
    </source>
</evidence>
<keyword evidence="8" id="KW-0507">mRNA processing</keyword>
<evidence type="ECO:0000256" key="1">
    <source>
        <dbReference type="ARBA" id="ARBA00004123"/>
    </source>
</evidence>
<dbReference type="GO" id="GO:0017119">
    <property type="term" value="C:Golgi transport complex"/>
    <property type="evidence" value="ECO:0007669"/>
    <property type="project" value="TreeGrafter"/>
</dbReference>
<dbReference type="Proteomes" id="UP000310158">
    <property type="component" value="Unassembled WGS sequence"/>
</dbReference>
<evidence type="ECO:0000256" key="11">
    <source>
        <dbReference type="ARBA" id="ARBA00023136"/>
    </source>
</evidence>
<comment type="similarity">
    <text evidence="4">Belongs to the COG2 family.</text>
</comment>
<dbReference type="FunFam" id="2.30.30.100:FF:000002">
    <property type="entry name" value="Small nuclear ribonucleoprotein Sm D3"/>
    <property type="match status" value="1"/>
</dbReference>
<evidence type="ECO:0000256" key="15">
    <source>
        <dbReference type="ARBA" id="ARBA00031344"/>
    </source>
</evidence>
<dbReference type="InterPro" id="IPR009316">
    <property type="entry name" value="COG2"/>
</dbReference>
<feature type="domain" description="Sm" evidence="17">
    <location>
        <begin position="7"/>
        <end position="79"/>
    </location>
</feature>
<dbReference type="InterPro" id="IPR034099">
    <property type="entry name" value="SmD3"/>
</dbReference>
<evidence type="ECO:0000256" key="8">
    <source>
        <dbReference type="ARBA" id="ARBA00022664"/>
    </source>
</evidence>
<evidence type="ECO:0000256" key="9">
    <source>
        <dbReference type="ARBA" id="ARBA00022927"/>
    </source>
</evidence>
<dbReference type="GO" id="GO:0000387">
    <property type="term" value="P:spliceosomal snRNP assembly"/>
    <property type="evidence" value="ECO:0007669"/>
    <property type="project" value="InterPro"/>
</dbReference>
<dbReference type="GO" id="GO:0005829">
    <property type="term" value="C:cytosol"/>
    <property type="evidence" value="ECO:0007669"/>
    <property type="project" value="UniProtKB-SubCell"/>
</dbReference>
<comment type="caution">
    <text evidence="18">The sequence shown here is derived from an EMBL/GenBank/DDBJ whole genome shotgun (WGS) entry which is preliminary data.</text>
</comment>
<dbReference type="SUPFAM" id="SSF50182">
    <property type="entry name" value="Sm-like ribonucleoproteins"/>
    <property type="match status" value="1"/>
</dbReference>
<keyword evidence="19" id="KW-1185">Reference proteome</keyword>
<feature type="compositionally biased region" description="Low complexity" evidence="16">
    <location>
        <begin position="315"/>
        <end position="326"/>
    </location>
</feature>
<dbReference type="GO" id="GO:0015031">
    <property type="term" value="P:protein transport"/>
    <property type="evidence" value="ECO:0007669"/>
    <property type="project" value="UniProtKB-KW"/>
</dbReference>
<gene>
    <name evidence="18" type="ORF">EW146_g10299</name>
</gene>
<dbReference type="InterPro" id="IPR024602">
    <property type="entry name" value="COG_su2_N"/>
</dbReference>
<evidence type="ECO:0000256" key="4">
    <source>
        <dbReference type="ARBA" id="ARBA00007603"/>
    </source>
</evidence>
<dbReference type="Pfam" id="PF01423">
    <property type="entry name" value="LSM"/>
    <property type="match status" value="1"/>
</dbReference>
<keyword evidence="10" id="KW-0333">Golgi apparatus</keyword>